<proteinExistence type="inferred from homology"/>
<dbReference type="Proteomes" id="UP000527616">
    <property type="component" value="Unassembled WGS sequence"/>
</dbReference>
<evidence type="ECO:0000313" key="3">
    <source>
        <dbReference type="EMBL" id="NYI72195.1"/>
    </source>
</evidence>
<accession>A0A7Z0DBD1</accession>
<dbReference type="PANTHER" id="PTHR43943">
    <property type="entry name" value="DEHYDROGENASE/REDUCTASE (SDR FAMILY) MEMBER 4"/>
    <property type="match status" value="1"/>
</dbReference>
<name>A0A7Z0DBD1_9ACTN</name>
<dbReference type="PRINTS" id="PR00081">
    <property type="entry name" value="GDHRDH"/>
</dbReference>
<gene>
    <name evidence="3" type="ORF">GGQ54_002755</name>
</gene>
<dbReference type="Pfam" id="PF13561">
    <property type="entry name" value="adh_short_C2"/>
    <property type="match status" value="1"/>
</dbReference>
<comment type="caution">
    <text evidence="3">The sequence shown here is derived from an EMBL/GenBank/DDBJ whole genome shotgun (WGS) entry which is preliminary data.</text>
</comment>
<dbReference type="GO" id="GO:0004316">
    <property type="term" value="F:3-oxoacyl-[acyl-carrier-protein] reductase (NADPH) activity"/>
    <property type="evidence" value="ECO:0007669"/>
    <property type="project" value="UniProtKB-EC"/>
</dbReference>
<organism evidence="3 4">
    <name type="scientific">Naumannella cuiyingiana</name>
    <dbReference type="NCBI Taxonomy" id="1347891"/>
    <lineage>
        <taxon>Bacteria</taxon>
        <taxon>Bacillati</taxon>
        <taxon>Actinomycetota</taxon>
        <taxon>Actinomycetes</taxon>
        <taxon>Propionibacteriales</taxon>
        <taxon>Propionibacteriaceae</taxon>
        <taxon>Naumannella</taxon>
    </lineage>
</organism>
<evidence type="ECO:0000313" key="4">
    <source>
        <dbReference type="Proteomes" id="UP000527616"/>
    </source>
</evidence>
<dbReference type="EMBL" id="JACBZS010000001">
    <property type="protein sequence ID" value="NYI72195.1"/>
    <property type="molecule type" value="Genomic_DNA"/>
</dbReference>
<dbReference type="EC" id="1.1.1.100" evidence="3"/>
<dbReference type="Gene3D" id="3.40.50.720">
    <property type="entry name" value="NAD(P)-binding Rossmann-like Domain"/>
    <property type="match status" value="1"/>
</dbReference>
<keyword evidence="4" id="KW-1185">Reference proteome</keyword>
<dbReference type="InterPro" id="IPR036291">
    <property type="entry name" value="NAD(P)-bd_dom_sf"/>
</dbReference>
<dbReference type="InterPro" id="IPR002347">
    <property type="entry name" value="SDR_fam"/>
</dbReference>
<dbReference type="AlphaFoldDB" id="A0A7Z0DBD1"/>
<comment type="similarity">
    <text evidence="1">Belongs to the short-chain dehydrogenases/reductases (SDR) family.</text>
</comment>
<sequence length="253" mass="26463">MDLGLTDKVFVVTAASAGLGLATARVLVAEGARVVLVARREQALAEAVAELGPERAAAVAGDLATPELAGQVCRFAVQQWGRLDGALISVGGPPRGAVLEMTDQEWRQSFDTVFLPALRMVRDVVTFGTADDLAIGVVLSTSVRVPLPGMAISNGLRPGLAMLIKQLADELGPEGTRILGLMPGSIETERLAELMAAEPDPEQAIARAASRIPLRRLGRPEEFGRVAAFALSPMASYVTGSMIAIDGGSLRTP</sequence>
<evidence type="ECO:0000256" key="2">
    <source>
        <dbReference type="ARBA" id="ARBA00023002"/>
    </source>
</evidence>
<protein>
    <submittedName>
        <fullName evidence="3">3-oxoacyl-[acyl-carrier protein] reductase</fullName>
        <ecNumber evidence="3">1.1.1.100</ecNumber>
    </submittedName>
</protein>
<dbReference type="PANTHER" id="PTHR43943:SF17">
    <property type="entry name" value="3-PHENYLPROPIONATE-DIHYDRODIOL_CINNAMIC ACID-DIHYDRODIOL DEHYDROGENASE"/>
    <property type="match status" value="1"/>
</dbReference>
<dbReference type="SUPFAM" id="SSF51735">
    <property type="entry name" value="NAD(P)-binding Rossmann-fold domains"/>
    <property type="match status" value="1"/>
</dbReference>
<evidence type="ECO:0000256" key="1">
    <source>
        <dbReference type="ARBA" id="ARBA00006484"/>
    </source>
</evidence>
<reference evidence="3 4" key="1">
    <citation type="submission" date="2020-07" db="EMBL/GenBank/DDBJ databases">
        <title>Sequencing the genomes of 1000 actinobacteria strains.</title>
        <authorList>
            <person name="Klenk H.-P."/>
        </authorList>
    </citation>
    <scope>NUCLEOTIDE SEQUENCE [LARGE SCALE GENOMIC DNA]</scope>
    <source>
        <strain evidence="3 4">DSM 103164</strain>
    </source>
</reference>
<dbReference type="RefSeq" id="WP_179445923.1">
    <property type="nucleotide sequence ID" value="NZ_JACBZS010000001.1"/>
</dbReference>
<keyword evidence="2 3" id="KW-0560">Oxidoreductase</keyword>